<dbReference type="EMBL" id="JAYKXP010000028">
    <property type="protein sequence ID" value="KAK7043592.1"/>
    <property type="molecule type" value="Genomic_DNA"/>
</dbReference>
<evidence type="ECO:0000313" key="2">
    <source>
        <dbReference type="Proteomes" id="UP001383192"/>
    </source>
</evidence>
<name>A0AAW0CWW4_9AGAR</name>
<comment type="caution">
    <text evidence="1">The sequence shown here is derived from an EMBL/GenBank/DDBJ whole genome shotgun (WGS) entry which is preliminary data.</text>
</comment>
<organism evidence="1 2">
    <name type="scientific">Paramarasmius palmivorus</name>
    <dbReference type="NCBI Taxonomy" id="297713"/>
    <lineage>
        <taxon>Eukaryota</taxon>
        <taxon>Fungi</taxon>
        <taxon>Dikarya</taxon>
        <taxon>Basidiomycota</taxon>
        <taxon>Agaricomycotina</taxon>
        <taxon>Agaricomycetes</taxon>
        <taxon>Agaricomycetidae</taxon>
        <taxon>Agaricales</taxon>
        <taxon>Marasmiineae</taxon>
        <taxon>Marasmiaceae</taxon>
        <taxon>Paramarasmius</taxon>
    </lineage>
</organism>
<keyword evidence="2" id="KW-1185">Reference proteome</keyword>
<dbReference type="AlphaFoldDB" id="A0AAW0CWW4"/>
<evidence type="ECO:0000313" key="1">
    <source>
        <dbReference type="EMBL" id="KAK7043592.1"/>
    </source>
</evidence>
<accession>A0AAW0CWW4</accession>
<reference evidence="1 2" key="1">
    <citation type="submission" date="2024-01" db="EMBL/GenBank/DDBJ databases">
        <title>A draft genome for a cacao thread blight-causing isolate of Paramarasmius palmivorus.</title>
        <authorList>
            <person name="Baruah I.K."/>
            <person name="Bukari Y."/>
            <person name="Amoako-Attah I."/>
            <person name="Meinhardt L.W."/>
            <person name="Bailey B.A."/>
            <person name="Cohen S.P."/>
        </authorList>
    </citation>
    <scope>NUCLEOTIDE SEQUENCE [LARGE SCALE GENOMIC DNA]</scope>
    <source>
        <strain evidence="1 2">GH-12</strain>
    </source>
</reference>
<gene>
    <name evidence="1" type="ORF">VNI00_008203</name>
</gene>
<dbReference type="Proteomes" id="UP001383192">
    <property type="component" value="Unassembled WGS sequence"/>
</dbReference>
<proteinExistence type="predicted"/>
<protein>
    <submittedName>
        <fullName evidence="1">Uncharacterized protein</fullName>
    </submittedName>
</protein>
<sequence length="82" mass="9086">MSSKALLDSEGSITESFELALKHIFGKYCTPTPTGTELPENAALSPEGLDKWATDTNGQPFTQETKDELLEFMDCDERGWLT</sequence>